<proteinExistence type="inferred from homology"/>
<sequence>MSLTKFEIFRTVVEIGNLTKASETLNLSQSAVSHAISSLESELGFKLLMRGRFGVKLTDNGERILRHVHSLLQVHEHLKQEAAEINKLETGTLRIGSFSSVTTQWLPQIMMRFQQLHPSIELILAEGDYNTIEQWIVNGTVDLGFVSLPTSEALEVIPLRKDGMLCIVSNQHPLHAQKNIGLEQLSKEPFIIQKAGCDKEVRMIFKESGFRLNVKFEVSDVHAIIAMVQSGLGISIIPEMLLPRLPENISALRLEREYYRTIGLATSSLTTTAPAARKFIETAKEWHKFMKLSESL</sequence>
<dbReference type="Pfam" id="PF03466">
    <property type="entry name" value="LysR_substrate"/>
    <property type="match status" value="1"/>
</dbReference>
<dbReference type="InterPro" id="IPR005119">
    <property type="entry name" value="LysR_subst-bd"/>
</dbReference>
<evidence type="ECO:0000256" key="3">
    <source>
        <dbReference type="ARBA" id="ARBA00023125"/>
    </source>
</evidence>
<evidence type="ECO:0000256" key="2">
    <source>
        <dbReference type="ARBA" id="ARBA00023015"/>
    </source>
</evidence>
<dbReference type="PANTHER" id="PTHR30419:SF24">
    <property type="entry name" value="HTH-TYPE TRANSCRIPTIONAL REGULATOR CZCR"/>
    <property type="match status" value="1"/>
</dbReference>
<evidence type="ECO:0000313" key="6">
    <source>
        <dbReference type="EMBL" id="GFZ91890.1"/>
    </source>
</evidence>
<evidence type="ECO:0000256" key="1">
    <source>
        <dbReference type="ARBA" id="ARBA00009437"/>
    </source>
</evidence>
<dbReference type="InterPro" id="IPR000847">
    <property type="entry name" value="LysR_HTH_N"/>
</dbReference>
<keyword evidence="2" id="KW-0805">Transcription regulation</keyword>
<dbReference type="CDD" id="cd05466">
    <property type="entry name" value="PBP2_LTTR_substrate"/>
    <property type="match status" value="1"/>
</dbReference>
<dbReference type="RefSeq" id="WP_189014843.1">
    <property type="nucleotide sequence ID" value="NZ_BMHE01000024.1"/>
</dbReference>
<evidence type="ECO:0000313" key="7">
    <source>
        <dbReference type="Proteomes" id="UP000615455"/>
    </source>
</evidence>
<keyword evidence="3" id="KW-0238">DNA-binding</keyword>
<gene>
    <name evidence="6" type="ORF">GCM10008018_42760</name>
</gene>
<dbReference type="PANTHER" id="PTHR30419">
    <property type="entry name" value="HTH-TYPE TRANSCRIPTIONAL REGULATOR YBHD"/>
    <property type="match status" value="1"/>
</dbReference>
<comment type="similarity">
    <text evidence="1">Belongs to the LysR transcriptional regulatory family.</text>
</comment>
<dbReference type="InterPro" id="IPR036390">
    <property type="entry name" value="WH_DNA-bd_sf"/>
</dbReference>
<name>A0ABQ1EYA0_9BACL</name>
<dbReference type="Pfam" id="PF00126">
    <property type="entry name" value="HTH_1"/>
    <property type="match status" value="1"/>
</dbReference>
<evidence type="ECO:0000256" key="4">
    <source>
        <dbReference type="ARBA" id="ARBA00023163"/>
    </source>
</evidence>
<keyword evidence="4" id="KW-0804">Transcription</keyword>
<feature type="domain" description="HTH lysR-type" evidence="5">
    <location>
        <begin position="1"/>
        <end position="58"/>
    </location>
</feature>
<dbReference type="SUPFAM" id="SSF46785">
    <property type="entry name" value="Winged helix' DNA-binding domain"/>
    <property type="match status" value="1"/>
</dbReference>
<dbReference type="SUPFAM" id="SSF53850">
    <property type="entry name" value="Periplasmic binding protein-like II"/>
    <property type="match status" value="1"/>
</dbReference>
<dbReference type="EMBL" id="BMHE01000024">
    <property type="protein sequence ID" value="GFZ91890.1"/>
    <property type="molecule type" value="Genomic_DNA"/>
</dbReference>
<dbReference type="Gene3D" id="3.40.190.290">
    <property type="match status" value="1"/>
</dbReference>
<accession>A0ABQ1EYA0</accession>
<organism evidence="6 7">
    <name type="scientific">Paenibacillus marchantiophytorum</name>
    <dbReference type="NCBI Taxonomy" id="1619310"/>
    <lineage>
        <taxon>Bacteria</taxon>
        <taxon>Bacillati</taxon>
        <taxon>Bacillota</taxon>
        <taxon>Bacilli</taxon>
        <taxon>Bacillales</taxon>
        <taxon>Paenibacillaceae</taxon>
        <taxon>Paenibacillus</taxon>
    </lineage>
</organism>
<dbReference type="Proteomes" id="UP000615455">
    <property type="component" value="Unassembled WGS sequence"/>
</dbReference>
<dbReference type="PROSITE" id="PS50931">
    <property type="entry name" value="HTH_LYSR"/>
    <property type="match status" value="1"/>
</dbReference>
<protein>
    <submittedName>
        <fullName evidence="6">LysR family transcriptional regulator</fullName>
    </submittedName>
</protein>
<dbReference type="InterPro" id="IPR036388">
    <property type="entry name" value="WH-like_DNA-bd_sf"/>
</dbReference>
<dbReference type="Gene3D" id="1.10.10.10">
    <property type="entry name" value="Winged helix-like DNA-binding domain superfamily/Winged helix DNA-binding domain"/>
    <property type="match status" value="1"/>
</dbReference>
<dbReference type="InterPro" id="IPR050950">
    <property type="entry name" value="HTH-type_LysR_regulators"/>
</dbReference>
<evidence type="ECO:0000259" key="5">
    <source>
        <dbReference type="PROSITE" id="PS50931"/>
    </source>
</evidence>
<keyword evidence="7" id="KW-1185">Reference proteome</keyword>
<comment type="caution">
    <text evidence="6">The sequence shown here is derived from an EMBL/GenBank/DDBJ whole genome shotgun (WGS) entry which is preliminary data.</text>
</comment>
<dbReference type="PRINTS" id="PR00039">
    <property type="entry name" value="HTHLYSR"/>
</dbReference>
<reference evidence="7" key="1">
    <citation type="journal article" date="2019" name="Int. J. Syst. Evol. Microbiol.">
        <title>The Global Catalogue of Microorganisms (GCM) 10K type strain sequencing project: providing services to taxonomists for standard genome sequencing and annotation.</title>
        <authorList>
            <consortium name="The Broad Institute Genomics Platform"/>
            <consortium name="The Broad Institute Genome Sequencing Center for Infectious Disease"/>
            <person name="Wu L."/>
            <person name="Ma J."/>
        </authorList>
    </citation>
    <scope>NUCLEOTIDE SEQUENCE [LARGE SCALE GENOMIC DNA]</scope>
    <source>
        <strain evidence="7">CGMCC 1.15043</strain>
    </source>
</reference>